<feature type="domain" description="SecA family profile" evidence="26">
    <location>
        <begin position="3"/>
        <end position="629"/>
    </location>
</feature>
<keyword evidence="20 21" id="KW-0012">Acyltransferase</keyword>
<feature type="coiled-coil region" evidence="23">
    <location>
        <begin position="14"/>
        <end position="41"/>
    </location>
</feature>
<organism evidence="27 28">
    <name type="scientific">Linnemannia gamsii</name>
    <dbReference type="NCBI Taxonomy" id="64522"/>
    <lineage>
        <taxon>Eukaryota</taxon>
        <taxon>Fungi</taxon>
        <taxon>Fungi incertae sedis</taxon>
        <taxon>Mucoromycota</taxon>
        <taxon>Mortierellomycotina</taxon>
        <taxon>Mortierellomycetes</taxon>
        <taxon>Mortierellales</taxon>
        <taxon>Mortierellaceae</taxon>
        <taxon>Linnemannia</taxon>
    </lineage>
</organism>
<keyword evidence="9 21" id="KW-0808">Transferase</keyword>
<dbReference type="SUPFAM" id="SSF81767">
    <property type="entry name" value="Pre-protein crosslinking domain of SecA"/>
    <property type="match status" value="1"/>
</dbReference>
<evidence type="ECO:0000256" key="9">
    <source>
        <dbReference type="ARBA" id="ARBA00022679"/>
    </source>
</evidence>
<dbReference type="InterPro" id="IPR001650">
    <property type="entry name" value="Helicase_C-like"/>
</dbReference>
<keyword evidence="12 21" id="KW-0068">Autocatalytic cleavage</keyword>
<dbReference type="InterPro" id="IPR016117">
    <property type="entry name" value="ArgJ-like_dom_sf"/>
</dbReference>
<dbReference type="FunFam" id="3.40.50.300:FF:000113">
    <property type="entry name" value="Preprotein translocase subunit SecA"/>
    <property type="match status" value="1"/>
</dbReference>
<dbReference type="GO" id="GO:0005524">
    <property type="term" value="F:ATP binding"/>
    <property type="evidence" value="ECO:0007669"/>
    <property type="project" value="UniProtKB-KW"/>
</dbReference>
<keyword evidence="17 22" id="KW-0811">Translocation</keyword>
<comment type="PTM">
    <text evidence="21">The alpha and beta chains are autoproteolytically processed from a single precursor protein within the mitochondrion.</text>
</comment>
<evidence type="ECO:0000256" key="12">
    <source>
        <dbReference type="ARBA" id="ARBA00022813"/>
    </source>
</evidence>
<comment type="pathway">
    <text evidence="21">Amino-acid biosynthesis; L-arginine biosynthesis; N(2)-acetyl-L-ornithine from L-glutamate: step 1/4.</text>
</comment>
<evidence type="ECO:0000256" key="10">
    <source>
        <dbReference type="ARBA" id="ARBA00022723"/>
    </source>
</evidence>
<dbReference type="GO" id="GO:0005759">
    <property type="term" value="C:mitochondrial matrix"/>
    <property type="evidence" value="ECO:0007669"/>
    <property type="project" value="UniProtKB-SubCell"/>
</dbReference>
<feature type="domain" description="Helicase ATP-binding" evidence="24">
    <location>
        <begin position="89"/>
        <end position="247"/>
    </location>
</feature>
<keyword evidence="5" id="KW-1003">Cell membrane</keyword>
<evidence type="ECO:0000256" key="22">
    <source>
        <dbReference type="RuleBase" id="RU003874"/>
    </source>
</evidence>
<dbReference type="HAMAP" id="MF_01106">
    <property type="entry name" value="ArgJ"/>
    <property type="match status" value="1"/>
</dbReference>
<dbReference type="InterPro" id="IPR011130">
    <property type="entry name" value="SecA_preprotein_X-link_dom"/>
</dbReference>
<keyword evidence="13" id="KW-0862">Zinc</keyword>
<feature type="binding site" evidence="21">
    <location>
        <position position="1290"/>
    </location>
    <ligand>
        <name>substrate</name>
    </ligand>
</feature>
<dbReference type="NCBIfam" id="TIGR00120">
    <property type="entry name" value="ArgJ"/>
    <property type="match status" value="1"/>
</dbReference>
<dbReference type="GO" id="GO:0071806">
    <property type="term" value="P:protein transmembrane transport"/>
    <property type="evidence" value="ECO:0007669"/>
    <property type="project" value="UniProtKB-ARBA"/>
</dbReference>
<dbReference type="PANTHER" id="PTHR30612">
    <property type="entry name" value="SECA INNER MEMBRANE COMPONENT OF SEC PROTEIN SECRETION SYSTEM"/>
    <property type="match status" value="1"/>
</dbReference>
<evidence type="ECO:0000259" key="26">
    <source>
        <dbReference type="PROSITE" id="PS51196"/>
    </source>
</evidence>
<evidence type="ECO:0000256" key="17">
    <source>
        <dbReference type="ARBA" id="ARBA00023010"/>
    </source>
</evidence>
<dbReference type="HAMAP" id="MF_01382">
    <property type="entry name" value="SecA"/>
    <property type="match status" value="1"/>
</dbReference>
<evidence type="ECO:0000256" key="11">
    <source>
        <dbReference type="ARBA" id="ARBA00022741"/>
    </source>
</evidence>
<dbReference type="Pfam" id="PF01043">
    <property type="entry name" value="SecA_PP_bind"/>
    <property type="match status" value="1"/>
</dbReference>
<dbReference type="GO" id="GO:0006886">
    <property type="term" value="P:intracellular protein transport"/>
    <property type="evidence" value="ECO:0007669"/>
    <property type="project" value="InterPro"/>
</dbReference>
<evidence type="ECO:0000256" key="14">
    <source>
        <dbReference type="ARBA" id="ARBA00022840"/>
    </source>
</evidence>
<feature type="chain" id="PRO_5040552700" description="Arginine biosynthesis bifunctional protein ArgJ alpha chain" evidence="21">
    <location>
        <begin position="1"/>
        <end position="1073"/>
    </location>
</feature>
<dbReference type="FunFam" id="3.60.70.12:FF:000001">
    <property type="entry name" value="Arginine biosynthesis bifunctional protein ArgJ, chloroplastic"/>
    <property type="match status" value="1"/>
</dbReference>
<keyword evidence="7 21" id="KW-0055">Arginine biosynthesis</keyword>
<dbReference type="EMBL" id="JAAAIN010000128">
    <property type="protein sequence ID" value="KAG0319823.1"/>
    <property type="molecule type" value="Genomic_DNA"/>
</dbReference>
<dbReference type="Gene3D" id="3.40.50.300">
    <property type="entry name" value="P-loop containing nucleotide triphosphate hydrolases"/>
    <property type="match status" value="2"/>
</dbReference>
<keyword evidence="14 22" id="KW-0067">ATP-binding</keyword>
<feature type="coiled-coil region" evidence="23">
    <location>
        <begin position="835"/>
        <end position="862"/>
    </location>
</feature>
<keyword evidence="4 22" id="KW-0813">Transport</keyword>
<protein>
    <recommendedName>
        <fullName evidence="21">Arginine biosynthesis bifunctional protein ArgJ, mitochondrial</fullName>
    </recommendedName>
    <domain>
        <recommendedName>
            <fullName evidence="21">Glutamate N-acetyltransferase</fullName>
            <shortName evidence="21">GAT</shortName>
            <ecNumber evidence="21">2.3.1.35</ecNumber>
        </recommendedName>
        <alternativeName>
            <fullName evidence="21">Ornithine acetyltransferase</fullName>
            <shortName evidence="21">OATase</shortName>
        </alternativeName>
        <alternativeName>
            <fullName evidence="21">Ornithine transacetylase</fullName>
        </alternativeName>
    </domain>
    <domain>
        <recommendedName>
            <fullName evidence="21">Amino-acid acetyltransferase</fullName>
            <ecNumber evidence="21">2.3.1.1</ecNumber>
        </recommendedName>
        <alternativeName>
            <fullName evidence="21">N-acetylglutamate synthase</fullName>
            <shortName evidence="21">AGS</shortName>
        </alternativeName>
    </domain>
    <component>
        <recommendedName>
            <fullName evidence="21">Arginine biosynthesis bifunctional protein ArgJ alpha chain</fullName>
        </recommendedName>
    </component>
    <component>
        <recommendedName>
            <fullName evidence="21">Arginine biosynthesis bifunctional protein ArgJ beta chain</fullName>
        </recommendedName>
    </component>
</protein>
<dbReference type="GO" id="GO:0004042">
    <property type="term" value="F:L-glutamate N-acetyltransferase activity"/>
    <property type="evidence" value="ECO:0007669"/>
    <property type="project" value="UniProtKB-UniRule"/>
</dbReference>
<dbReference type="Pfam" id="PF01960">
    <property type="entry name" value="ArgJ"/>
    <property type="match status" value="1"/>
</dbReference>
<feature type="domain" description="Helicase C-terminal" evidence="25">
    <location>
        <begin position="440"/>
        <end position="645"/>
    </location>
</feature>
<dbReference type="NCBIfam" id="NF003802">
    <property type="entry name" value="PRK05388.1"/>
    <property type="match status" value="1"/>
</dbReference>
<comment type="function">
    <text evidence="21">Catalyzes two activities which are involved in the cyclic version of arginine biosynthesis: the synthesis of acetylglutamate from glutamate and acetyl-CoA, and of ornithine by transacetylation between acetylornithine and glutamate.</text>
</comment>
<feature type="site" description="Involved in the stabilization of negative charge on the oxyanion by the formation of the oxyanion hole" evidence="21">
    <location>
        <position position="1000"/>
    </location>
</feature>
<evidence type="ECO:0000256" key="19">
    <source>
        <dbReference type="ARBA" id="ARBA00023268"/>
    </source>
</evidence>
<comment type="similarity">
    <text evidence="2 21">Belongs to the ArgJ family.</text>
</comment>
<feature type="binding site" evidence="21">
    <location>
        <position position="1037"/>
    </location>
    <ligand>
        <name>substrate</name>
    </ligand>
</feature>
<dbReference type="EC" id="2.3.1.1" evidence="21"/>
<dbReference type="InterPro" id="IPR044722">
    <property type="entry name" value="SecA_SF2_C"/>
</dbReference>
<dbReference type="CDD" id="cd17928">
    <property type="entry name" value="DEXDc_SecA"/>
    <property type="match status" value="1"/>
</dbReference>
<dbReference type="InterPro" id="IPR027417">
    <property type="entry name" value="P-loop_NTPase"/>
</dbReference>
<dbReference type="GO" id="GO:0046872">
    <property type="term" value="F:metal ion binding"/>
    <property type="evidence" value="ECO:0007669"/>
    <property type="project" value="UniProtKB-KW"/>
</dbReference>
<dbReference type="InterPro" id="IPR011116">
    <property type="entry name" value="SecA_Wing/Scaffold"/>
</dbReference>
<keyword evidence="15 22" id="KW-0653">Protein transport</keyword>
<evidence type="ECO:0000256" key="2">
    <source>
        <dbReference type="ARBA" id="ARBA00006774"/>
    </source>
</evidence>
<dbReference type="FunFam" id="3.40.50.300:FF:000334">
    <property type="entry name" value="Protein translocase subunit SecA"/>
    <property type="match status" value="1"/>
</dbReference>
<dbReference type="SMART" id="SM00958">
    <property type="entry name" value="SecA_PP_bind"/>
    <property type="match status" value="1"/>
</dbReference>
<proteinExistence type="inferred from homology"/>
<name>A0A9P6UUG7_9FUNG</name>
<keyword evidence="10" id="KW-0479">Metal-binding</keyword>
<evidence type="ECO:0000256" key="16">
    <source>
        <dbReference type="ARBA" id="ARBA00022967"/>
    </source>
</evidence>
<comment type="pathway">
    <text evidence="21">Amino-acid biosynthesis; L-arginine biosynthesis; L-ornithine and N-acetyl-L-glutamate from L-glutamate and N(2)-acetyl-L-ornithine (cyclic): step 1/1.</text>
</comment>
<dbReference type="GO" id="GO:0006526">
    <property type="term" value="P:L-arginine biosynthetic process"/>
    <property type="evidence" value="ECO:0007669"/>
    <property type="project" value="UniProtKB-UniRule"/>
</dbReference>
<gene>
    <name evidence="27" type="ORF">BGZ97_001362</name>
</gene>
<evidence type="ECO:0000256" key="5">
    <source>
        <dbReference type="ARBA" id="ARBA00022475"/>
    </source>
</evidence>
<evidence type="ECO:0000256" key="13">
    <source>
        <dbReference type="ARBA" id="ARBA00022833"/>
    </source>
</evidence>
<keyword evidence="16" id="KW-1278">Translocase</keyword>
<evidence type="ECO:0000256" key="18">
    <source>
        <dbReference type="ARBA" id="ARBA00023136"/>
    </source>
</evidence>
<feature type="site" description="Involved in the stabilization of negative charge on the oxyanion by the formation of the oxyanion hole" evidence="21">
    <location>
        <position position="1001"/>
    </location>
</feature>
<dbReference type="SUPFAM" id="SSF52540">
    <property type="entry name" value="P-loop containing nucleoside triphosphate hydrolases"/>
    <property type="match status" value="2"/>
</dbReference>
<dbReference type="FunFam" id="3.90.1440.10:FF:000001">
    <property type="entry name" value="Preprotein translocase subunit SecA"/>
    <property type="match status" value="1"/>
</dbReference>
<keyword evidence="21" id="KW-0496">Mitochondrion</keyword>
<evidence type="ECO:0000256" key="7">
    <source>
        <dbReference type="ARBA" id="ARBA00022571"/>
    </source>
</evidence>
<feature type="binding site" evidence="21">
    <location>
        <position position="1161"/>
    </location>
    <ligand>
        <name>substrate</name>
    </ligand>
</feature>
<keyword evidence="18" id="KW-0472">Membrane</keyword>
<feature type="active site" description="Nucleophile" evidence="21">
    <location>
        <position position="1074"/>
    </location>
</feature>
<keyword evidence="11 22" id="KW-0547">Nucleotide-binding</keyword>
<evidence type="ECO:0000256" key="21">
    <source>
        <dbReference type="HAMAP-Rule" id="MF_03124"/>
    </source>
</evidence>
<accession>A0A9P6UUG7</accession>
<dbReference type="Pfam" id="PF21090">
    <property type="entry name" value="P-loop_SecA"/>
    <property type="match status" value="1"/>
</dbReference>
<dbReference type="GO" id="GO:0005829">
    <property type="term" value="C:cytosol"/>
    <property type="evidence" value="ECO:0007669"/>
    <property type="project" value="TreeGrafter"/>
</dbReference>
<dbReference type="SMART" id="SM00957">
    <property type="entry name" value="SecA_DEAD"/>
    <property type="match status" value="1"/>
</dbReference>
<dbReference type="PANTHER" id="PTHR30612:SF0">
    <property type="entry name" value="CHLOROPLAST PROTEIN-TRANSPORTING ATPASE"/>
    <property type="match status" value="1"/>
</dbReference>
<dbReference type="InterPro" id="IPR036670">
    <property type="entry name" value="SecA_X-link_sf"/>
</dbReference>
<dbReference type="PROSITE" id="PS51194">
    <property type="entry name" value="HELICASE_CTER"/>
    <property type="match status" value="1"/>
</dbReference>
<dbReference type="Gene3D" id="3.10.20.340">
    <property type="entry name" value="ArgJ beta chain, C-terminal domain"/>
    <property type="match status" value="1"/>
</dbReference>
<dbReference type="Gene3D" id="1.10.3060.10">
    <property type="entry name" value="Helical scaffold and wing domains of SecA"/>
    <property type="match status" value="1"/>
</dbReference>
<dbReference type="InterPro" id="IPR000185">
    <property type="entry name" value="SecA"/>
</dbReference>
<dbReference type="CDD" id="cd18803">
    <property type="entry name" value="SF2_C_secA"/>
    <property type="match status" value="1"/>
</dbReference>
<dbReference type="Pfam" id="PF07517">
    <property type="entry name" value="SecA_DEAD"/>
    <property type="match status" value="1"/>
</dbReference>
<dbReference type="InterPro" id="IPR014001">
    <property type="entry name" value="Helicase_ATP-bd"/>
</dbReference>
<comment type="subunit">
    <text evidence="21">Heterodimer of an alpha and a beta chain.</text>
</comment>
<dbReference type="NCBIfam" id="NF009538">
    <property type="entry name" value="PRK12904.1"/>
    <property type="match status" value="1"/>
</dbReference>
<dbReference type="PROSITE" id="PS51196">
    <property type="entry name" value="SECA_MOTOR_DEAD"/>
    <property type="match status" value="1"/>
</dbReference>
<feature type="chain" id="PRO_5040552699" description="Arginine biosynthesis bifunctional protein ArgJ beta chain" evidence="21">
    <location>
        <begin position="1074"/>
        <end position="1290"/>
    </location>
</feature>
<comment type="subcellular location">
    <subcellularLocation>
        <location evidence="1">Cell membrane</location>
        <topology evidence="1">Peripheral membrane protein</topology>
        <orientation evidence="1">Cytoplasmic side</orientation>
    </subcellularLocation>
    <subcellularLocation>
        <location evidence="21">Mitochondrion matrix</location>
    </subcellularLocation>
</comment>
<feature type="binding site" evidence="21">
    <location>
        <position position="1285"/>
    </location>
    <ligand>
        <name>substrate</name>
    </ligand>
</feature>
<feature type="binding site" evidence="21">
    <location>
        <position position="1074"/>
    </location>
    <ligand>
        <name>substrate</name>
    </ligand>
</feature>
<comment type="catalytic activity">
    <reaction evidence="21">
        <text>L-glutamate + acetyl-CoA = N-acetyl-L-glutamate + CoA + H(+)</text>
        <dbReference type="Rhea" id="RHEA:24292"/>
        <dbReference type="ChEBI" id="CHEBI:15378"/>
        <dbReference type="ChEBI" id="CHEBI:29985"/>
        <dbReference type="ChEBI" id="CHEBI:44337"/>
        <dbReference type="ChEBI" id="CHEBI:57287"/>
        <dbReference type="ChEBI" id="CHEBI:57288"/>
        <dbReference type="EC" id="2.3.1.1"/>
    </reaction>
</comment>
<comment type="caution">
    <text evidence="27">The sequence shown here is derived from an EMBL/GenBank/DDBJ whole genome shotgun (WGS) entry which is preliminary data.</text>
</comment>
<evidence type="ECO:0000256" key="1">
    <source>
        <dbReference type="ARBA" id="ARBA00004413"/>
    </source>
</evidence>
<dbReference type="GO" id="GO:0017038">
    <property type="term" value="P:protein import"/>
    <property type="evidence" value="ECO:0007669"/>
    <property type="project" value="InterPro"/>
</dbReference>
<dbReference type="FunFam" id="1.10.3060.10:FF:000003">
    <property type="entry name" value="Protein translocase subunit SecA"/>
    <property type="match status" value="1"/>
</dbReference>
<keyword evidence="6" id="KW-0963">Cytoplasm</keyword>
<dbReference type="SUPFAM" id="SSF56266">
    <property type="entry name" value="DmpA/ArgJ-like"/>
    <property type="match status" value="1"/>
</dbReference>
<evidence type="ECO:0000313" key="27">
    <source>
        <dbReference type="EMBL" id="KAG0319823.1"/>
    </source>
</evidence>
<dbReference type="NCBIfam" id="TIGR00963">
    <property type="entry name" value="secA"/>
    <property type="match status" value="1"/>
</dbReference>
<keyword evidence="19 21" id="KW-0511">Multifunctional enzyme</keyword>
<dbReference type="EC" id="2.3.1.35" evidence="21"/>
<keyword evidence="28" id="KW-1185">Reference proteome</keyword>
<evidence type="ECO:0000256" key="23">
    <source>
        <dbReference type="SAM" id="Coils"/>
    </source>
</evidence>
<dbReference type="GO" id="GO:0006605">
    <property type="term" value="P:protein targeting"/>
    <property type="evidence" value="ECO:0007669"/>
    <property type="project" value="InterPro"/>
</dbReference>
<reference evidence="27" key="1">
    <citation type="journal article" date="2020" name="Fungal Divers.">
        <title>Resolving the Mortierellaceae phylogeny through synthesis of multi-gene phylogenetics and phylogenomics.</title>
        <authorList>
            <person name="Vandepol N."/>
            <person name="Liber J."/>
            <person name="Desiro A."/>
            <person name="Na H."/>
            <person name="Kennedy M."/>
            <person name="Barry K."/>
            <person name="Grigoriev I.V."/>
            <person name="Miller A.N."/>
            <person name="O'Donnell K."/>
            <person name="Stajich J.E."/>
            <person name="Bonito G."/>
        </authorList>
    </citation>
    <scope>NUCLEOTIDE SEQUENCE</scope>
    <source>
        <strain evidence="27">NVP60</strain>
    </source>
</reference>
<feature type="binding site" evidence="21">
    <location>
        <position position="1063"/>
    </location>
    <ligand>
        <name>substrate</name>
    </ligand>
</feature>
<evidence type="ECO:0000259" key="25">
    <source>
        <dbReference type="PROSITE" id="PS51194"/>
    </source>
</evidence>
<evidence type="ECO:0000256" key="15">
    <source>
        <dbReference type="ARBA" id="ARBA00022927"/>
    </source>
</evidence>
<sequence length="1290" mass="143166">MIAGLLKKIFGSRNQRLLKQYQKTVVTINALEAQFEKLTDEKLQACTALFRQRVAAGESLDQLLPEAFAVCREASRRVLKMRHFDMQLIGGMALHHGKIAEMRTGEGKTLVATLAAYLNALSGRGVHVVTVNDYLAQRDAEWMGRLYRFLGLSVGINLSQMEPEAKRQAYAADITYGTNNEFGFDYLRDNMVYEVDARVQRELNFAIVDEVDSILIDEARTPLIISGQAEDHTELYVRMNALPPLLERQLGEEKADGTGVEVPGDYTLDEKARQVFLTERGHEKAEALLAQWGLIGAGESLYAPQNITLMHHVYAALRAHALFYRDQHYVVQNGEIIIVDEFTGRLMAGRRWSDGLHQAVEAKEGAHIQHENQTLASITFQNYFRMYLTLAGMTGTADTEAHEFQQIYGLETVVIPTNRLSQRIDHQDQIYKSARERYDAVITDIRACYERGQPVLVGTTSIENSELLSSLLTDVQLPHQVLNAKQHEREAEIIAQAGRPKMMTIATNMAGRGTDIVLGGNVERQASFIEANETLPDDEKARRIQHLHDEWQALHDAVKAAGGLHIIGTERHESRRIDNQLRGRAGRQGDPGSSRFYLSLEDPLLRIFAGDRVRAIMERLKMPDGEAIEAGIVTRSIESAQRRVEARNFDVRKQLLEYDDVSNDQRRVIYQQRNELLEAADISETIVAMSKSVFAELVHTFVPPGSIEEQWDLAGLTQVLRDDWQLELNLKQAEIEVADDADIVHHVLTTVTQSYQNKVEQIGREAFSGFERSIMLQTLDARWREHLAALDHLRQGIHLRGYAQKNPKQEYKREAFDLFAQLLDAIKLEVIRIVMNVRIQSVEQIEQAAEQLEEKAAHHEDMHFQHAEFTGAAINQPTSELDQNGRAPKLYPVAGVTLGWAKANIRTPNRKDLLVLALDKGTTVSAVFTTNRFCAAPVIVSREHLASARNGGAGIRALVVNTGNANAGTGELGLAHAHKTCAALAQLAGMTAQQVLPFSTGVILESLPIDRLCAALPAAWAARAPAQWHDAAEAIMTTDTRAKAASRRITIGTQQITLTGISKGAGMIRPNMATMLSFIATDAGLSQPVLDVLTKHAADRSFNCITVDGDTSTNDSFVIIATGQADLPLVTSIEDPIYIVLRDAITELAQTLAQLIVRDAEGATKFITVQVEGGATAAECRQVAYAIGHSPLVKTAFFASDPNLGRILCAIGYAGIENLEVDKIDLYLDDIWVVKEGGRHPDYLEEEGQRVMQQPEITVRVGLARGDAKAAIWTSDLSHEYVSINADYRS</sequence>
<dbReference type="InterPro" id="IPR011115">
    <property type="entry name" value="SecA_DEAD"/>
</dbReference>
<dbReference type="InterPro" id="IPR042195">
    <property type="entry name" value="ArgJ_beta_C"/>
</dbReference>
<dbReference type="CDD" id="cd02152">
    <property type="entry name" value="OAT"/>
    <property type="match status" value="1"/>
</dbReference>
<dbReference type="GO" id="GO:0004358">
    <property type="term" value="F:L-glutamate N-acetyltransferase activity, acting on acetyl-L-ornithine as donor"/>
    <property type="evidence" value="ECO:0007669"/>
    <property type="project" value="UniProtKB-UniRule"/>
</dbReference>
<dbReference type="InterPro" id="IPR036266">
    <property type="entry name" value="SecA_Wing/Scaffold_sf"/>
</dbReference>
<dbReference type="OrthoDB" id="2428452at2759"/>
<dbReference type="InterPro" id="IPR002813">
    <property type="entry name" value="Arg_biosynth_ArgJ"/>
</dbReference>
<comment type="catalytic activity">
    <reaction evidence="21">
        <text>N(2)-acetyl-L-ornithine + L-glutamate = N-acetyl-L-glutamate + L-ornithine</text>
        <dbReference type="Rhea" id="RHEA:15349"/>
        <dbReference type="ChEBI" id="CHEBI:29985"/>
        <dbReference type="ChEBI" id="CHEBI:44337"/>
        <dbReference type="ChEBI" id="CHEBI:46911"/>
        <dbReference type="ChEBI" id="CHEBI:57805"/>
        <dbReference type="EC" id="2.3.1.35"/>
    </reaction>
</comment>
<evidence type="ECO:0000313" key="28">
    <source>
        <dbReference type="Proteomes" id="UP000823405"/>
    </source>
</evidence>
<keyword evidence="8 21" id="KW-0028">Amino-acid biosynthesis</keyword>
<dbReference type="InterPro" id="IPR014018">
    <property type="entry name" value="SecA_motor_DEAD"/>
</dbReference>
<dbReference type="Gene3D" id="3.60.70.12">
    <property type="entry name" value="L-amino peptidase D-ALA esterase/amidase"/>
    <property type="match status" value="1"/>
</dbReference>
<evidence type="ECO:0000256" key="3">
    <source>
        <dbReference type="ARBA" id="ARBA00007650"/>
    </source>
</evidence>
<evidence type="ECO:0000256" key="20">
    <source>
        <dbReference type="ARBA" id="ARBA00023315"/>
    </source>
</evidence>
<evidence type="ECO:0000256" key="8">
    <source>
        <dbReference type="ARBA" id="ARBA00022605"/>
    </source>
</evidence>
<evidence type="ECO:0000256" key="6">
    <source>
        <dbReference type="ARBA" id="ARBA00022490"/>
    </source>
</evidence>
<evidence type="ECO:0000256" key="4">
    <source>
        <dbReference type="ARBA" id="ARBA00022448"/>
    </source>
</evidence>
<dbReference type="SUPFAM" id="SSF81886">
    <property type="entry name" value="Helical scaffold and wing domains of SecA"/>
    <property type="match status" value="1"/>
</dbReference>
<dbReference type="GO" id="GO:0005886">
    <property type="term" value="C:plasma membrane"/>
    <property type="evidence" value="ECO:0007669"/>
    <property type="project" value="UniProtKB-SubCell"/>
</dbReference>
<comment type="similarity">
    <text evidence="3 22">Belongs to the SecA family.</text>
</comment>
<keyword evidence="23" id="KW-0175">Coiled coil</keyword>
<dbReference type="Gene3D" id="3.90.1440.10">
    <property type="entry name" value="SecA, preprotein cross-linking domain"/>
    <property type="match status" value="1"/>
</dbReference>
<dbReference type="PROSITE" id="PS51192">
    <property type="entry name" value="HELICASE_ATP_BIND_1"/>
    <property type="match status" value="1"/>
</dbReference>
<dbReference type="Proteomes" id="UP000823405">
    <property type="component" value="Unassembled WGS sequence"/>
</dbReference>
<dbReference type="PRINTS" id="PR00906">
    <property type="entry name" value="SECA"/>
</dbReference>
<feature type="site" description="Cleavage; by autolysis" evidence="21">
    <location>
        <begin position="1073"/>
        <end position="1074"/>
    </location>
</feature>
<evidence type="ECO:0000259" key="24">
    <source>
        <dbReference type="PROSITE" id="PS51192"/>
    </source>
</evidence>
<dbReference type="Pfam" id="PF07516">
    <property type="entry name" value="SecA_SW"/>
    <property type="match status" value="1"/>
</dbReference>